<evidence type="ECO:0000313" key="2">
    <source>
        <dbReference type="Proteomes" id="UP001186974"/>
    </source>
</evidence>
<evidence type="ECO:0000313" key="1">
    <source>
        <dbReference type="EMBL" id="KAK3080124.1"/>
    </source>
</evidence>
<keyword evidence="2" id="KW-1185">Reference proteome</keyword>
<name>A0ACC3DU71_9PEZI</name>
<proteinExistence type="predicted"/>
<gene>
    <name evidence="1" type="ORF">LTS18_003056</name>
</gene>
<feature type="non-terminal residue" evidence="1">
    <location>
        <position position="1"/>
    </location>
</feature>
<sequence length="172" mass="18700">PHRDHYAPLQSSASEYSEPSDFGAHTQLLPTQSASSETGPAEAHSYPPASTSEQLQHAAGDSMAPPYVPNPQSDSYYSSLNAYEVIPAVTAERSRKDSIASLHTVRQSSIPVPPQKTDEFHPFASSDFPQPHRRMHHSVLPSDQRRESVMAPAPYSGLLLSIPNSSRALTPT</sequence>
<dbReference type="Proteomes" id="UP001186974">
    <property type="component" value="Unassembled WGS sequence"/>
</dbReference>
<reference evidence="1" key="1">
    <citation type="submission" date="2024-09" db="EMBL/GenBank/DDBJ databases">
        <title>Black Yeasts Isolated from many extreme environments.</title>
        <authorList>
            <person name="Coleine C."/>
            <person name="Stajich J.E."/>
            <person name="Selbmann L."/>
        </authorList>
    </citation>
    <scope>NUCLEOTIDE SEQUENCE</scope>
    <source>
        <strain evidence="1">CCFEE 5737</strain>
    </source>
</reference>
<protein>
    <submittedName>
        <fullName evidence="1">Uncharacterized protein</fullName>
    </submittedName>
</protein>
<feature type="non-terminal residue" evidence="1">
    <location>
        <position position="172"/>
    </location>
</feature>
<accession>A0ACC3DU71</accession>
<organism evidence="1 2">
    <name type="scientific">Coniosporium uncinatum</name>
    <dbReference type="NCBI Taxonomy" id="93489"/>
    <lineage>
        <taxon>Eukaryota</taxon>
        <taxon>Fungi</taxon>
        <taxon>Dikarya</taxon>
        <taxon>Ascomycota</taxon>
        <taxon>Pezizomycotina</taxon>
        <taxon>Dothideomycetes</taxon>
        <taxon>Dothideomycetes incertae sedis</taxon>
        <taxon>Coniosporium</taxon>
    </lineage>
</organism>
<dbReference type="EMBL" id="JAWDJW010000727">
    <property type="protein sequence ID" value="KAK3080124.1"/>
    <property type="molecule type" value="Genomic_DNA"/>
</dbReference>
<comment type="caution">
    <text evidence="1">The sequence shown here is derived from an EMBL/GenBank/DDBJ whole genome shotgun (WGS) entry which is preliminary data.</text>
</comment>